<evidence type="ECO:0000256" key="3">
    <source>
        <dbReference type="ARBA" id="ARBA00022691"/>
    </source>
</evidence>
<evidence type="ECO:0000256" key="4">
    <source>
        <dbReference type="SAM" id="Phobius"/>
    </source>
</evidence>
<dbReference type="InterPro" id="IPR029063">
    <property type="entry name" value="SAM-dependent_MTases_sf"/>
</dbReference>
<gene>
    <name evidence="5" type="ORF">NBZ79_13120</name>
</gene>
<keyword evidence="6" id="KW-1185">Reference proteome</keyword>
<reference evidence="5" key="1">
    <citation type="submission" date="2022-06" db="EMBL/GenBank/DDBJ databases">
        <title>Sneathiella actinostolidae sp. nov., isolated from a sea anemonein the Western Pacific Ocean.</title>
        <authorList>
            <person name="Wei M.J."/>
        </authorList>
    </citation>
    <scope>NUCLEOTIDE SEQUENCE</scope>
    <source>
        <strain evidence="5">PHK-P5</strain>
    </source>
</reference>
<feature type="transmembrane region" description="Helical" evidence="4">
    <location>
        <begin position="61"/>
        <end position="80"/>
    </location>
</feature>
<proteinExistence type="predicted"/>
<dbReference type="EMBL" id="CP098747">
    <property type="protein sequence ID" value="USG60116.1"/>
    <property type="molecule type" value="Genomic_DNA"/>
</dbReference>
<keyword evidence="4" id="KW-1133">Transmembrane helix</keyword>
<feature type="transmembrane region" description="Helical" evidence="4">
    <location>
        <begin position="86"/>
        <end position="103"/>
    </location>
</feature>
<keyword evidence="4" id="KW-0472">Membrane</keyword>
<keyword evidence="1 5" id="KW-0489">Methyltransferase</keyword>
<keyword evidence="3" id="KW-0949">S-adenosyl-L-methionine</keyword>
<evidence type="ECO:0000313" key="5">
    <source>
        <dbReference type="EMBL" id="USG60116.1"/>
    </source>
</evidence>
<dbReference type="Proteomes" id="UP001056291">
    <property type="component" value="Chromosome"/>
</dbReference>
<feature type="transmembrane region" description="Helical" evidence="4">
    <location>
        <begin position="33"/>
        <end position="54"/>
    </location>
</feature>
<dbReference type="GO" id="GO:0032259">
    <property type="term" value="P:methylation"/>
    <property type="evidence" value="ECO:0007669"/>
    <property type="project" value="UniProtKB-KW"/>
</dbReference>
<dbReference type="Gene3D" id="3.40.50.150">
    <property type="entry name" value="Vaccinia Virus protein VP39"/>
    <property type="match status" value="1"/>
</dbReference>
<name>A0ABY4W638_9PROT</name>
<keyword evidence="2" id="KW-0808">Transferase</keyword>
<dbReference type="InterPro" id="IPR026170">
    <property type="entry name" value="FAM173A/B"/>
</dbReference>
<organism evidence="5 6">
    <name type="scientific">Sneathiella marina</name>
    <dbReference type="NCBI Taxonomy" id="2950108"/>
    <lineage>
        <taxon>Bacteria</taxon>
        <taxon>Pseudomonadati</taxon>
        <taxon>Pseudomonadota</taxon>
        <taxon>Alphaproteobacteria</taxon>
        <taxon>Sneathiellales</taxon>
        <taxon>Sneathiellaceae</taxon>
        <taxon>Sneathiella</taxon>
    </lineage>
</organism>
<sequence>MTTANRPPIFAILAIQAVVFGGLYLAMPTVNALVGYGVPLFWQMSAQGLIAATVTKYFKFGWGWVIGQCVAPPLVILALGLGLPMWIYPVILILLVLVFWNVASNRVPLYLTNTETSAALLKLLPNKKSIRFVDLGSGLGGTLRYLASRSPESRFYGVESAPLPFIFSWCLRKLHGKDNLEFRFRDIWKEDLSEFDVVYCFLSPVPMARLFAKAQEELKPGSLFISNSFAVPDQKPDKIITVKDGRKTQLLIWKI</sequence>
<dbReference type="PANTHER" id="PTHR13610:SF9">
    <property type="entry name" value="FI06469P"/>
    <property type="match status" value="1"/>
</dbReference>
<dbReference type="RefSeq" id="WP_251932923.1">
    <property type="nucleotide sequence ID" value="NZ_CP098747.1"/>
</dbReference>
<evidence type="ECO:0000256" key="1">
    <source>
        <dbReference type="ARBA" id="ARBA00022603"/>
    </source>
</evidence>
<dbReference type="GO" id="GO:0008168">
    <property type="term" value="F:methyltransferase activity"/>
    <property type="evidence" value="ECO:0007669"/>
    <property type="project" value="UniProtKB-KW"/>
</dbReference>
<dbReference type="SUPFAM" id="SSF53335">
    <property type="entry name" value="S-adenosyl-L-methionine-dependent methyltransferases"/>
    <property type="match status" value="1"/>
</dbReference>
<protein>
    <submittedName>
        <fullName evidence="5">Class I SAM-dependent methyltransferase</fullName>
    </submittedName>
</protein>
<accession>A0ABY4W638</accession>
<evidence type="ECO:0000256" key="2">
    <source>
        <dbReference type="ARBA" id="ARBA00022679"/>
    </source>
</evidence>
<dbReference type="CDD" id="cd02440">
    <property type="entry name" value="AdoMet_MTases"/>
    <property type="match status" value="1"/>
</dbReference>
<evidence type="ECO:0000313" key="6">
    <source>
        <dbReference type="Proteomes" id="UP001056291"/>
    </source>
</evidence>
<feature type="transmembrane region" description="Helical" evidence="4">
    <location>
        <begin position="9"/>
        <end position="27"/>
    </location>
</feature>
<keyword evidence="4" id="KW-0812">Transmembrane</keyword>
<dbReference type="PANTHER" id="PTHR13610">
    <property type="entry name" value="METHYLTRANSFERASE DOMAIN-CONTAINING PROTEIN"/>
    <property type="match status" value="1"/>
</dbReference>